<keyword evidence="5" id="KW-0560">Oxidoreductase</keyword>
<dbReference type="SUPFAM" id="SSF51905">
    <property type="entry name" value="FAD/NAD(P)-binding domain"/>
    <property type="match status" value="1"/>
</dbReference>
<keyword evidence="11" id="KW-1185">Reference proteome</keyword>
<gene>
    <name evidence="10" type="ORF">K437DRAFT_241748</name>
</gene>
<name>A0A066WRC3_TILAU</name>
<comment type="cofactor">
    <cofactor evidence="1">
        <name>FAD</name>
        <dbReference type="ChEBI" id="CHEBI:57692"/>
    </cofactor>
</comment>
<dbReference type="AlphaFoldDB" id="A0A066WRC3"/>
<accession>A0A066WRC3</accession>
<dbReference type="GeneID" id="25263074"/>
<evidence type="ECO:0000256" key="6">
    <source>
        <dbReference type="PIRSR" id="PIRSR000137-1"/>
    </source>
</evidence>
<evidence type="ECO:0000256" key="8">
    <source>
        <dbReference type="SAM" id="SignalP"/>
    </source>
</evidence>
<dbReference type="Gene3D" id="3.30.560.10">
    <property type="entry name" value="Glucose Oxidase, domain 3"/>
    <property type="match status" value="1"/>
</dbReference>
<dbReference type="InterPro" id="IPR000172">
    <property type="entry name" value="GMC_OxRdtase_N"/>
</dbReference>
<evidence type="ECO:0000313" key="10">
    <source>
        <dbReference type="EMBL" id="KDN53554.1"/>
    </source>
</evidence>
<feature type="chain" id="PRO_5001633167" evidence="8">
    <location>
        <begin position="22"/>
        <end position="617"/>
    </location>
</feature>
<dbReference type="Pfam" id="PF05199">
    <property type="entry name" value="GMC_oxred_C"/>
    <property type="match status" value="1"/>
</dbReference>
<dbReference type="InterPro" id="IPR007867">
    <property type="entry name" value="GMC_OxRtase_C"/>
</dbReference>
<dbReference type="InterPro" id="IPR027424">
    <property type="entry name" value="Glucose_Oxidase_domain_2"/>
</dbReference>
<evidence type="ECO:0000256" key="1">
    <source>
        <dbReference type="ARBA" id="ARBA00001974"/>
    </source>
</evidence>
<reference evidence="10 11" key="1">
    <citation type="submission" date="2014-05" db="EMBL/GenBank/DDBJ databases">
        <title>Draft genome sequence of a rare smut relative, Tilletiaria anomala UBC 951.</title>
        <authorList>
            <consortium name="DOE Joint Genome Institute"/>
            <person name="Toome M."/>
            <person name="Kuo A."/>
            <person name="Henrissat B."/>
            <person name="Lipzen A."/>
            <person name="Tritt A."/>
            <person name="Yoshinaga Y."/>
            <person name="Zane M."/>
            <person name="Barry K."/>
            <person name="Grigoriev I.V."/>
            <person name="Spatafora J.W."/>
            <person name="Aimea M.C."/>
        </authorList>
    </citation>
    <scope>NUCLEOTIDE SEQUENCE [LARGE SCALE GENOMIC DNA]</scope>
    <source>
        <strain evidence="10 11">UBC 951</strain>
    </source>
</reference>
<dbReference type="Pfam" id="PF00732">
    <property type="entry name" value="GMC_oxred_N"/>
    <property type="match status" value="1"/>
</dbReference>
<evidence type="ECO:0000256" key="2">
    <source>
        <dbReference type="ARBA" id="ARBA00010790"/>
    </source>
</evidence>
<dbReference type="Gene3D" id="4.10.450.10">
    <property type="entry name" value="Glucose Oxidase, domain 2"/>
    <property type="match status" value="1"/>
</dbReference>
<keyword evidence="3 7" id="KW-0285">Flavoprotein</keyword>
<evidence type="ECO:0000256" key="7">
    <source>
        <dbReference type="RuleBase" id="RU003968"/>
    </source>
</evidence>
<dbReference type="PIRSF" id="PIRSF000137">
    <property type="entry name" value="Alcohol_oxidase"/>
    <property type="match status" value="1"/>
</dbReference>
<dbReference type="PANTHER" id="PTHR11552:SF201">
    <property type="entry name" value="GLUCOSE-METHANOL-CHOLINE OXIDOREDUCTASE N-TERMINAL DOMAIN-CONTAINING PROTEIN"/>
    <property type="match status" value="1"/>
</dbReference>
<evidence type="ECO:0000313" key="11">
    <source>
        <dbReference type="Proteomes" id="UP000027361"/>
    </source>
</evidence>
<dbReference type="GO" id="GO:0050660">
    <property type="term" value="F:flavin adenine dinucleotide binding"/>
    <property type="evidence" value="ECO:0007669"/>
    <property type="project" value="InterPro"/>
</dbReference>
<sequence length="617" mass="65323">MKSRVPALALAAVGNALIAWAAPAQKSLVTSSLQAATAATPDYIIIGGGLAGLTVANRLSEDPSINVLVIEAGGDNRTSVMINTVSTYSEAFGTSLDWDWQTTQQVGGSTKNIKGGKTLGGSSSINGAAWTRGATEQYDALEQLGNEGSLQPYFVKSEHFYSPNEAQKALGAGMANNVHGTSGPISASYTPANSGNQRRMYTDAYGDKFLQAASNALGLRHITDICNGDIHGTGATTPNSITPSSQVQQLRSSAATGYISPIEYSRSNIKVLVGWRGVKALFQDAQNPTRVTGAVLQQSKNGAQQNVTAKKAVIVAAGAIRSPQFLELSGIGDSNIIEPLGIKTVVDLKGVGRNLQDQTMNTIGAAIKSDFQGSGPSSTIAYPTIWQLFSNASAVKTHLEKNYDTYAAQIVAAGGAVSADAVKAQWKIQTDLLWNKNTSASELFADHGFPSGQFGQDTWPLLVYSRGSVHISENNAFHHASVDPGYYRLPIDMDVNVATLRTARRLYQTSPLQETLNSEQVPGFGKVPNSGQYGSYADWQKWILKGYVPVSHQLGTCQMAPQSLGGVVDSSGRVYGVDAGSLRVVDASILPMQFSAHLSSSLYAIAEKFADSIKNSS</sequence>
<feature type="active site" description="Proton donor" evidence="6">
    <location>
        <position position="552"/>
    </location>
</feature>
<comment type="caution">
    <text evidence="10">The sequence shown here is derived from an EMBL/GenBank/DDBJ whole genome shotgun (WGS) entry which is preliminary data.</text>
</comment>
<keyword evidence="4 7" id="KW-0274">FAD</keyword>
<dbReference type="EMBL" id="JMSN01000001">
    <property type="protein sequence ID" value="KDN53554.1"/>
    <property type="molecule type" value="Genomic_DNA"/>
</dbReference>
<dbReference type="OrthoDB" id="269227at2759"/>
<dbReference type="InParanoid" id="A0A066WRC3"/>
<dbReference type="Proteomes" id="UP000027361">
    <property type="component" value="Unassembled WGS sequence"/>
</dbReference>
<keyword evidence="8" id="KW-0732">Signal</keyword>
<dbReference type="PANTHER" id="PTHR11552">
    <property type="entry name" value="GLUCOSE-METHANOL-CHOLINE GMC OXIDOREDUCTASE"/>
    <property type="match status" value="1"/>
</dbReference>
<feature type="domain" description="Glucose-methanol-choline oxidoreductase N-terminal" evidence="9">
    <location>
        <begin position="116"/>
        <end position="139"/>
    </location>
</feature>
<evidence type="ECO:0000256" key="4">
    <source>
        <dbReference type="ARBA" id="ARBA00022827"/>
    </source>
</evidence>
<dbReference type="HOGENOM" id="CLU_002865_6_1_1"/>
<dbReference type="InterPro" id="IPR012132">
    <property type="entry name" value="GMC_OxRdtase"/>
</dbReference>
<dbReference type="STRING" id="1037660.A0A066WRC3"/>
<evidence type="ECO:0000256" key="3">
    <source>
        <dbReference type="ARBA" id="ARBA00022630"/>
    </source>
</evidence>
<protein>
    <submittedName>
        <fullName evidence="10">GMC oxidoreductase</fullName>
    </submittedName>
</protein>
<dbReference type="RefSeq" id="XP_013246421.1">
    <property type="nucleotide sequence ID" value="XM_013390967.1"/>
</dbReference>
<comment type="similarity">
    <text evidence="2 7">Belongs to the GMC oxidoreductase family.</text>
</comment>
<evidence type="ECO:0000259" key="9">
    <source>
        <dbReference type="PROSITE" id="PS00623"/>
    </source>
</evidence>
<dbReference type="OMA" id="IDWMYRT"/>
<dbReference type="GO" id="GO:0016614">
    <property type="term" value="F:oxidoreductase activity, acting on CH-OH group of donors"/>
    <property type="evidence" value="ECO:0007669"/>
    <property type="project" value="InterPro"/>
</dbReference>
<feature type="signal peptide" evidence="8">
    <location>
        <begin position="1"/>
        <end position="21"/>
    </location>
</feature>
<proteinExistence type="inferred from homology"/>
<dbReference type="SUPFAM" id="SSF54373">
    <property type="entry name" value="FAD-linked reductases, C-terminal domain"/>
    <property type="match status" value="1"/>
</dbReference>
<dbReference type="InterPro" id="IPR036188">
    <property type="entry name" value="FAD/NAD-bd_sf"/>
</dbReference>
<organism evidence="10 11">
    <name type="scientific">Tilletiaria anomala (strain ATCC 24038 / CBS 436.72 / UBC 951)</name>
    <dbReference type="NCBI Taxonomy" id="1037660"/>
    <lineage>
        <taxon>Eukaryota</taxon>
        <taxon>Fungi</taxon>
        <taxon>Dikarya</taxon>
        <taxon>Basidiomycota</taxon>
        <taxon>Ustilaginomycotina</taxon>
        <taxon>Exobasidiomycetes</taxon>
        <taxon>Georgefischeriales</taxon>
        <taxon>Tilletiariaceae</taxon>
        <taxon>Tilletiaria</taxon>
    </lineage>
</organism>
<evidence type="ECO:0000256" key="5">
    <source>
        <dbReference type="ARBA" id="ARBA00023002"/>
    </source>
</evidence>
<dbReference type="Gene3D" id="3.50.50.60">
    <property type="entry name" value="FAD/NAD(P)-binding domain"/>
    <property type="match status" value="1"/>
</dbReference>
<dbReference type="PROSITE" id="PS00623">
    <property type="entry name" value="GMC_OXRED_1"/>
    <property type="match status" value="1"/>
</dbReference>
<feature type="active site" description="Proton acceptor" evidence="6">
    <location>
        <position position="597"/>
    </location>
</feature>